<feature type="transmembrane region" description="Helical" evidence="7">
    <location>
        <begin position="166"/>
        <end position="186"/>
    </location>
</feature>
<dbReference type="InterPro" id="IPR051311">
    <property type="entry name" value="DedA_domain"/>
</dbReference>
<protein>
    <recommendedName>
        <fullName evidence="8">VTT domain-containing protein</fullName>
    </recommendedName>
</protein>
<dbReference type="PATRIC" id="fig|1126833.4.peg.2583"/>
<dbReference type="OrthoDB" id="9782291at2"/>
<feature type="transmembrane region" description="Helical" evidence="7">
    <location>
        <begin position="135"/>
        <end position="154"/>
    </location>
</feature>
<name>A0A0D5NIR0_9BACL</name>
<evidence type="ECO:0000259" key="8">
    <source>
        <dbReference type="Pfam" id="PF09335"/>
    </source>
</evidence>
<dbReference type="PANTHER" id="PTHR42709">
    <property type="entry name" value="ALKALINE PHOSPHATASE LIKE PROTEIN"/>
    <property type="match status" value="1"/>
</dbReference>
<evidence type="ECO:0000256" key="6">
    <source>
        <dbReference type="ARBA" id="ARBA00023136"/>
    </source>
</evidence>
<keyword evidence="5 7" id="KW-1133">Transmembrane helix</keyword>
<evidence type="ECO:0000256" key="1">
    <source>
        <dbReference type="ARBA" id="ARBA00004651"/>
    </source>
</evidence>
<feature type="domain" description="VTT" evidence="8">
    <location>
        <begin position="31"/>
        <end position="152"/>
    </location>
</feature>
<evidence type="ECO:0000313" key="10">
    <source>
        <dbReference type="Proteomes" id="UP000032633"/>
    </source>
</evidence>
<dbReference type="PANTHER" id="PTHR42709:SF6">
    <property type="entry name" value="UNDECAPRENYL PHOSPHATE TRANSPORTER A"/>
    <property type="match status" value="1"/>
</dbReference>
<feature type="transmembrane region" description="Helical" evidence="7">
    <location>
        <begin position="101"/>
        <end position="123"/>
    </location>
</feature>
<dbReference type="STRING" id="1126833.VN24_11815"/>
<keyword evidence="10" id="KW-1185">Reference proteome</keyword>
<dbReference type="InterPro" id="IPR032816">
    <property type="entry name" value="VTT_dom"/>
</dbReference>
<sequence>MTEGLLMLLNEWGIWGVLASLFIEGSAFPFIGTFFIVTVGFVMNLTWFEIAWVSLLGSFVYAVGSYVPYYLGYKLGNSVVNRLSPARRKSLEKATDAFSKYGIWSVAISSPLHLGNVVPFVAGMSKMNLRQYTSLTMLGIAPSTFIFLSIGRFYPGDTEAVMDTIVEYQSFVLIGFVIITAAYVGWKVYKQRRTKKALNEEYSSEG</sequence>
<reference evidence="9 10" key="1">
    <citation type="journal article" date="2015" name="J. Biotechnol.">
        <title>Complete genome sequence of Paenibacillus beijingensis 7188(T) (=DSM 24997(T)), a novel rhizobacterium from jujube garden soil.</title>
        <authorList>
            <person name="Kwak Y."/>
            <person name="Shin J.H."/>
        </authorList>
    </citation>
    <scope>NUCLEOTIDE SEQUENCE [LARGE SCALE GENOMIC DNA]</scope>
    <source>
        <strain evidence="9 10">DSM 24997</strain>
    </source>
</reference>
<dbReference type="KEGG" id="pbj:VN24_11815"/>
<evidence type="ECO:0000256" key="7">
    <source>
        <dbReference type="SAM" id="Phobius"/>
    </source>
</evidence>
<dbReference type="Proteomes" id="UP000032633">
    <property type="component" value="Chromosome"/>
</dbReference>
<evidence type="ECO:0000256" key="2">
    <source>
        <dbReference type="ARBA" id="ARBA00010792"/>
    </source>
</evidence>
<dbReference type="RefSeq" id="WP_045670574.1">
    <property type="nucleotide sequence ID" value="NZ_CP011058.1"/>
</dbReference>
<comment type="subcellular location">
    <subcellularLocation>
        <location evidence="1">Cell membrane</location>
        <topology evidence="1">Multi-pass membrane protein</topology>
    </subcellularLocation>
</comment>
<accession>A0A0D5NIR0</accession>
<dbReference type="EMBL" id="CP011058">
    <property type="protein sequence ID" value="AJY75141.1"/>
    <property type="molecule type" value="Genomic_DNA"/>
</dbReference>
<feature type="transmembrane region" description="Helical" evidence="7">
    <location>
        <begin position="12"/>
        <end position="43"/>
    </location>
</feature>
<proteinExistence type="inferred from homology"/>
<dbReference type="HOGENOM" id="CLU_118451_0_0_9"/>
<evidence type="ECO:0000256" key="3">
    <source>
        <dbReference type="ARBA" id="ARBA00022475"/>
    </source>
</evidence>
<evidence type="ECO:0000256" key="4">
    <source>
        <dbReference type="ARBA" id="ARBA00022692"/>
    </source>
</evidence>
<keyword evidence="6 7" id="KW-0472">Membrane</keyword>
<keyword evidence="3" id="KW-1003">Cell membrane</keyword>
<keyword evidence="4 7" id="KW-0812">Transmembrane</keyword>
<evidence type="ECO:0000256" key="5">
    <source>
        <dbReference type="ARBA" id="ARBA00022989"/>
    </source>
</evidence>
<dbReference type="Pfam" id="PF09335">
    <property type="entry name" value="VTT_dom"/>
    <property type="match status" value="1"/>
</dbReference>
<dbReference type="GO" id="GO:0005886">
    <property type="term" value="C:plasma membrane"/>
    <property type="evidence" value="ECO:0007669"/>
    <property type="project" value="UniProtKB-SubCell"/>
</dbReference>
<reference evidence="10" key="2">
    <citation type="submission" date="2015-03" db="EMBL/GenBank/DDBJ databases">
        <title>Genome sequence of Paenibacillus beijingensis strain DSM 24997T.</title>
        <authorList>
            <person name="Kwak Y."/>
            <person name="Shin J.-H."/>
        </authorList>
    </citation>
    <scope>NUCLEOTIDE SEQUENCE [LARGE SCALE GENOMIC DNA]</scope>
    <source>
        <strain evidence="10">DSM 24997</strain>
    </source>
</reference>
<organism evidence="9 10">
    <name type="scientific">Paenibacillus beijingensis</name>
    <dbReference type="NCBI Taxonomy" id="1126833"/>
    <lineage>
        <taxon>Bacteria</taxon>
        <taxon>Bacillati</taxon>
        <taxon>Bacillota</taxon>
        <taxon>Bacilli</taxon>
        <taxon>Bacillales</taxon>
        <taxon>Paenibacillaceae</taxon>
        <taxon>Paenibacillus</taxon>
    </lineage>
</organism>
<dbReference type="AlphaFoldDB" id="A0A0D5NIR0"/>
<feature type="transmembrane region" description="Helical" evidence="7">
    <location>
        <begin position="50"/>
        <end position="71"/>
    </location>
</feature>
<gene>
    <name evidence="9" type="ORF">VN24_11815</name>
</gene>
<comment type="similarity">
    <text evidence="2">Belongs to the DedA family.</text>
</comment>
<evidence type="ECO:0000313" key="9">
    <source>
        <dbReference type="EMBL" id="AJY75141.1"/>
    </source>
</evidence>